<gene>
    <name evidence="7" type="ORF">BZG02_05525</name>
</gene>
<keyword evidence="8" id="KW-1185">Reference proteome</keyword>
<evidence type="ECO:0000256" key="2">
    <source>
        <dbReference type="ARBA" id="ARBA00022729"/>
    </source>
</evidence>
<dbReference type="InterPro" id="IPR016287">
    <property type="entry name" value="Beta_agarase"/>
</dbReference>
<dbReference type="InterPro" id="IPR013320">
    <property type="entry name" value="ConA-like_dom_sf"/>
</dbReference>
<dbReference type="GO" id="GO:0033916">
    <property type="term" value="F:beta-agarase activity"/>
    <property type="evidence" value="ECO:0007669"/>
    <property type="project" value="InterPro"/>
</dbReference>
<proteinExistence type="inferred from homology"/>
<dbReference type="Proteomes" id="UP000233535">
    <property type="component" value="Unassembled WGS sequence"/>
</dbReference>
<keyword evidence="3" id="KW-0378">Hydrolase</keyword>
<evidence type="ECO:0000256" key="1">
    <source>
        <dbReference type="ARBA" id="ARBA00006865"/>
    </source>
</evidence>
<dbReference type="Gene3D" id="2.60.120.200">
    <property type="match status" value="1"/>
</dbReference>
<dbReference type="GO" id="GO:0005975">
    <property type="term" value="P:carbohydrate metabolic process"/>
    <property type="evidence" value="ECO:0007669"/>
    <property type="project" value="InterPro"/>
</dbReference>
<organism evidence="7 8">
    <name type="scientific">Labilibaculum filiforme</name>
    <dbReference type="NCBI Taxonomy" id="1940526"/>
    <lineage>
        <taxon>Bacteria</taxon>
        <taxon>Pseudomonadati</taxon>
        <taxon>Bacteroidota</taxon>
        <taxon>Bacteroidia</taxon>
        <taxon>Marinilabiliales</taxon>
        <taxon>Marinifilaceae</taxon>
        <taxon>Labilibaculum</taxon>
    </lineage>
</organism>
<evidence type="ECO:0000313" key="7">
    <source>
        <dbReference type="EMBL" id="PKQ64279.1"/>
    </source>
</evidence>
<evidence type="ECO:0000256" key="3">
    <source>
        <dbReference type="ARBA" id="ARBA00022801"/>
    </source>
</evidence>
<dbReference type="OrthoDB" id="9809583at2"/>
<evidence type="ECO:0000256" key="5">
    <source>
        <dbReference type="SAM" id="SignalP"/>
    </source>
</evidence>
<accession>A0A2N3I1T7</accession>
<dbReference type="EMBL" id="MVDD01000003">
    <property type="protein sequence ID" value="PKQ64279.1"/>
    <property type="molecule type" value="Genomic_DNA"/>
</dbReference>
<reference evidence="7 8" key="1">
    <citation type="journal article" date="2017" name="Front. Microbiol.">
        <title>Labilibaculum manganireducens gen. nov., sp. nov. and Labilibaculum filiforme sp. nov., Novel Bacteroidetes Isolated from Subsurface Sediments of the Baltic Sea.</title>
        <authorList>
            <person name="Vandieken V."/>
            <person name="Marshall I.P."/>
            <person name="Niemann H."/>
            <person name="Engelen B."/>
            <person name="Cypionka H."/>
        </authorList>
    </citation>
    <scope>NUCLEOTIDE SEQUENCE [LARGE SCALE GENOMIC DNA]</scope>
    <source>
        <strain evidence="7 8">59.16B</strain>
    </source>
</reference>
<feature type="signal peptide" evidence="5">
    <location>
        <begin position="1"/>
        <end position="20"/>
    </location>
</feature>
<dbReference type="InterPro" id="IPR000757">
    <property type="entry name" value="Beta-glucanase-like"/>
</dbReference>
<keyword evidence="4" id="KW-0326">Glycosidase</keyword>
<comment type="caution">
    <text evidence="7">The sequence shown here is derived from an EMBL/GenBank/DDBJ whole genome shotgun (WGS) entry which is preliminary data.</text>
</comment>
<keyword evidence="2 5" id="KW-0732">Signal</keyword>
<feature type="chain" id="PRO_5014846254" description="GH16 domain-containing protein" evidence="5">
    <location>
        <begin position="21"/>
        <end position="386"/>
    </location>
</feature>
<dbReference type="PROSITE" id="PS51762">
    <property type="entry name" value="GH16_2"/>
    <property type="match status" value="1"/>
</dbReference>
<protein>
    <recommendedName>
        <fullName evidence="6">GH16 domain-containing protein</fullName>
    </recommendedName>
</protein>
<name>A0A2N3I1T7_9BACT</name>
<dbReference type="RefSeq" id="WP_101260420.1">
    <property type="nucleotide sequence ID" value="NZ_MVDD01000003.1"/>
</dbReference>
<dbReference type="CDD" id="cd02178">
    <property type="entry name" value="GH16_beta_agarase"/>
    <property type="match status" value="1"/>
</dbReference>
<sequence length="386" mass="44525">MNRKYLILFLFAFLTTNTFADPPIPPKGYRWVLNGSFSDEFNGNQLNSKKWYDTFNGWQGRAPAMFVPEAISVKNGNLEIKSGVLDKPVKDFTIYGGAVSSKSSEAYYGYYECHAKASKIAMSTTFWMSNDKVPYADTEDTRDSYSQELDIQECIGGGTVHKKFRNGMNSNTHFRYVKPGEKKETFMSKGTGATLNSEVSEEFHTYGAWWKNANEVLYYADNQLFDTVMIRTDISSKPFDRPMKINMVTETYDWQPAPSNEDLLNNDINTAFYDWVRSYELVKMDQKEKSTYKEAIFKENIELTANNQGTALRIDFIYKANKNRRIEFLFLDEEGNVFHQEKLPVYAGYGSNYLEVKMDVLKNKKPHSVQAKYVSKSEFKMGQTIF</sequence>
<dbReference type="SUPFAM" id="SSF49899">
    <property type="entry name" value="Concanavalin A-like lectins/glucanases"/>
    <property type="match status" value="1"/>
</dbReference>
<dbReference type="Pfam" id="PF00722">
    <property type="entry name" value="Glyco_hydro_16"/>
    <property type="match status" value="1"/>
</dbReference>
<evidence type="ECO:0000313" key="8">
    <source>
        <dbReference type="Proteomes" id="UP000233535"/>
    </source>
</evidence>
<comment type="similarity">
    <text evidence="1">Belongs to the glycosyl hydrolase 16 family.</text>
</comment>
<evidence type="ECO:0000256" key="4">
    <source>
        <dbReference type="ARBA" id="ARBA00023295"/>
    </source>
</evidence>
<evidence type="ECO:0000259" key="6">
    <source>
        <dbReference type="PROSITE" id="PS51762"/>
    </source>
</evidence>
<feature type="domain" description="GH16" evidence="6">
    <location>
        <begin position="17"/>
        <end position="284"/>
    </location>
</feature>
<dbReference type="AlphaFoldDB" id="A0A2N3I1T7"/>